<comment type="caution">
    <text evidence="5">The sequence shown here is derived from an EMBL/GenBank/DDBJ whole genome shotgun (WGS) entry which is preliminary data.</text>
</comment>
<dbReference type="AlphaFoldDB" id="A0A094S9Q8"/>
<dbReference type="Gene3D" id="3.40.50.1820">
    <property type="entry name" value="alpha/beta hydrolase"/>
    <property type="match status" value="1"/>
</dbReference>
<evidence type="ECO:0000259" key="4">
    <source>
        <dbReference type="Pfam" id="PF00561"/>
    </source>
</evidence>
<feature type="domain" description="AB hydrolase-1" evidence="4">
    <location>
        <begin position="85"/>
        <end position="464"/>
    </location>
</feature>
<sequence length="493" mass="53504">MIKKRIALGLVTLFLLTSCASEKPAALSSLAKYQSQELKWKSCYGEYQCAKLLVPIDYEKIETGSFEISLLRFQALDQSRRIGSLVVNPGGPGSSGVDYAYNAEYIVSPRILERYDIVGFDPRGVGESAPIKCLSDSEIDQSYAADPKPDSDAELALAISDMRDYFKKCLENTQYLGNYRTVDSARDMDILRSALGDQKLNFLGKSYGTYLGTLYAQLFPTKVGRFVLDGAVDPNSSNKEAALGQAIGFDQALDAFLADCLKGSGCELTGDLESARNQVTELLKGISATPLKSKSGREVTEGLTVIGLASGLYDSESGWPVLRDAFKEASLGNGDSFLILADQYSGRQENGSYLSNENDAIQVIDCLDQGAIESFSYFKAGVAEFVKEAPIFGPYLAYAGLSCRYFPELKNLSKPEIIKIVSDPILIIGTTRDPATPYKWALSLKAIFQNSKLITFDGDGHTGHGRGSKCVDSAVDSYLLSGKSPAVDLTCYP</sequence>
<dbReference type="InterPro" id="IPR051601">
    <property type="entry name" value="Serine_prot/Carboxylest_S33"/>
</dbReference>
<gene>
    <name evidence="5" type="ORF">GM50_19050</name>
</gene>
<dbReference type="InterPro" id="IPR029058">
    <property type="entry name" value="AB_hydrolase_fold"/>
</dbReference>
<dbReference type="InterPro" id="IPR000073">
    <property type="entry name" value="AB_hydrolase_1"/>
</dbReference>
<dbReference type="SUPFAM" id="SSF53474">
    <property type="entry name" value="alpha/beta-Hydrolases"/>
    <property type="match status" value="1"/>
</dbReference>
<dbReference type="GO" id="GO:0016787">
    <property type="term" value="F:hydrolase activity"/>
    <property type="evidence" value="ECO:0007669"/>
    <property type="project" value="UniProtKB-KW"/>
</dbReference>
<dbReference type="Pfam" id="PF00561">
    <property type="entry name" value="Abhydrolase_1"/>
    <property type="match status" value="1"/>
</dbReference>
<dbReference type="PANTHER" id="PTHR43248">
    <property type="entry name" value="2-SUCCINYL-6-HYDROXY-2,4-CYCLOHEXADIENE-1-CARBOXYLATE SYNTHASE"/>
    <property type="match status" value="1"/>
</dbReference>
<evidence type="ECO:0000256" key="2">
    <source>
        <dbReference type="ARBA" id="ARBA00022729"/>
    </source>
</evidence>
<evidence type="ECO:0000256" key="3">
    <source>
        <dbReference type="ARBA" id="ARBA00022801"/>
    </source>
</evidence>
<name>A0A094S9Q8_9ZZZZ</name>
<accession>A0A094S9Q8</accession>
<dbReference type="PROSITE" id="PS51257">
    <property type="entry name" value="PROKAR_LIPOPROTEIN"/>
    <property type="match status" value="1"/>
</dbReference>
<dbReference type="EMBL" id="JNSK01000119">
    <property type="protein sequence ID" value="KGA14738.1"/>
    <property type="molecule type" value="Genomic_DNA"/>
</dbReference>
<keyword evidence="3" id="KW-0378">Hydrolase</keyword>
<evidence type="ECO:0000313" key="5">
    <source>
        <dbReference type="EMBL" id="KGA14738.1"/>
    </source>
</evidence>
<reference evidence="5" key="1">
    <citation type="submission" date="2014-05" db="EMBL/GenBank/DDBJ databases">
        <title>Key roles for freshwater Actinobacteria revealed by deep metagenomic sequencing.</title>
        <authorList>
            <person name="Ghai R."/>
            <person name="Mizuno C.M."/>
            <person name="Picazo A."/>
            <person name="Camacho A."/>
            <person name="Rodriguez-Valera F."/>
        </authorList>
    </citation>
    <scope>NUCLEOTIDE SEQUENCE</scope>
</reference>
<dbReference type="PANTHER" id="PTHR43248:SF29">
    <property type="entry name" value="TRIPEPTIDYL AMINOPEPTIDASE"/>
    <property type="match status" value="1"/>
</dbReference>
<organism evidence="5">
    <name type="scientific">freshwater metagenome</name>
    <dbReference type="NCBI Taxonomy" id="449393"/>
    <lineage>
        <taxon>unclassified sequences</taxon>
        <taxon>metagenomes</taxon>
        <taxon>ecological metagenomes</taxon>
    </lineage>
</organism>
<protein>
    <recommendedName>
        <fullName evidence="4">AB hydrolase-1 domain-containing protein</fullName>
    </recommendedName>
</protein>
<evidence type="ECO:0000256" key="1">
    <source>
        <dbReference type="ARBA" id="ARBA00010088"/>
    </source>
</evidence>
<comment type="similarity">
    <text evidence="1">Belongs to the peptidase S33 family.</text>
</comment>
<keyword evidence="2" id="KW-0732">Signal</keyword>
<proteinExistence type="inferred from homology"/>